<dbReference type="Proteomes" id="UP000291084">
    <property type="component" value="Chromosome 4"/>
</dbReference>
<name>A0A0S3RUF4_PHAAN</name>
<sequence length="109" mass="12374">MRNNIIIEGGQLRYDNPMTATPIDIADGSSDVLVRTPATVSRKADHETNKLNSTVERITKKEKSVLRKLVTEHQYNKLQSQEVVEYGTLPYQQSQLSEVVPVEFWSLLS</sequence>
<organism evidence="1 2">
    <name type="scientific">Vigna angularis var. angularis</name>
    <dbReference type="NCBI Taxonomy" id="157739"/>
    <lineage>
        <taxon>Eukaryota</taxon>
        <taxon>Viridiplantae</taxon>
        <taxon>Streptophyta</taxon>
        <taxon>Embryophyta</taxon>
        <taxon>Tracheophyta</taxon>
        <taxon>Spermatophyta</taxon>
        <taxon>Magnoliopsida</taxon>
        <taxon>eudicotyledons</taxon>
        <taxon>Gunneridae</taxon>
        <taxon>Pentapetalae</taxon>
        <taxon>rosids</taxon>
        <taxon>fabids</taxon>
        <taxon>Fabales</taxon>
        <taxon>Fabaceae</taxon>
        <taxon>Papilionoideae</taxon>
        <taxon>50 kb inversion clade</taxon>
        <taxon>NPAAA clade</taxon>
        <taxon>indigoferoid/millettioid clade</taxon>
        <taxon>Phaseoleae</taxon>
        <taxon>Vigna</taxon>
    </lineage>
</organism>
<reference evidence="1 2" key="1">
    <citation type="journal article" date="2015" name="Sci. Rep.">
        <title>The power of single molecule real-time sequencing technology in the de novo assembly of a eukaryotic genome.</title>
        <authorList>
            <person name="Sakai H."/>
            <person name="Naito K."/>
            <person name="Ogiso-Tanaka E."/>
            <person name="Takahashi Y."/>
            <person name="Iseki K."/>
            <person name="Muto C."/>
            <person name="Satou K."/>
            <person name="Teruya K."/>
            <person name="Shiroma A."/>
            <person name="Shimoji M."/>
            <person name="Hirano T."/>
            <person name="Itoh T."/>
            <person name="Kaga A."/>
            <person name="Tomooka N."/>
        </authorList>
    </citation>
    <scope>NUCLEOTIDE SEQUENCE [LARGE SCALE GENOMIC DNA]</scope>
    <source>
        <strain evidence="2">cv. Shumari</strain>
    </source>
</reference>
<dbReference type="AlphaFoldDB" id="A0A0S3RUF4"/>
<gene>
    <name evidence="1" type="primary">Vigan.04G152500</name>
    <name evidence="1" type="ORF">VIGAN_04152500</name>
</gene>
<evidence type="ECO:0000313" key="2">
    <source>
        <dbReference type="Proteomes" id="UP000291084"/>
    </source>
</evidence>
<dbReference type="EMBL" id="AP015037">
    <property type="protein sequence ID" value="BAT84217.1"/>
    <property type="molecule type" value="Genomic_DNA"/>
</dbReference>
<keyword evidence="2" id="KW-1185">Reference proteome</keyword>
<feature type="non-terminal residue" evidence="1">
    <location>
        <position position="109"/>
    </location>
</feature>
<evidence type="ECO:0000313" key="1">
    <source>
        <dbReference type="EMBL" id="BAT84217.1"/>
    </source>
</evidence>
<proteinExistence type="predicted"/>
<accession>A0A0S3RUF4</accession>
<protein>
    <submittedName>
        <fullName evidence="1">Uncharacterized protein</fullName>
    </submittedName>
</protein>